<proteinExistence type="predicted"/>
<organism evidence="2 3">
    <name type="scientific">Mycena rosella</name>
    <name type="common">Pink bonnet</name>
    <name type="synonym">Agaricus rosellus</name>
    <dbReference type="NCBI Taxonomy" id="1033263"/>
    <lineage>
        <taxon>Eukaryota</taxon>
        <taxon>Fungi</taxon>
        <taxon>Dikarya</taxon>
        <taxon>Basidiomycota</taxon>
        <taxon>Agaricomycotina</taxon>
        <taxon>Agaricomycetes</taxon>
        <taxon>Agaricomycetidae</taxon>
        <taxon>Agaricales</taxon>
        <taxon>Marasmiineae</taxon>
        <taxon>Mycenaceae</taxon>
        <taxon>Mycena</taxon>
    </lineage>
</organism>
<feature type="compositionally biased region" description="Low complexity" evidence="1">
    <location>
        <begin position="114"/>
        <end position="138"/>
    </location>
</feature>
<feature type="region of interest" description="Disordered" evidence="1">
    <location>
        <begin position="96"/>
        <end position="164"/>
    </location>
</feature>
<dbReference type="Proteomes" id="UP001221757">
    <property type="component" value="Unassembled WGS sequence"/>
</dbReference>
<dbReference type="EMBL" id="JARKIE010000817">
    <property type="protein sequence ID" value="KAJ7616249.1"/>
    <property type="molecule type" value="Genomic_DNA"/>
</dbReference>
<comment type="caution">
    <text evidence="2">The sequence shown here is derived from an EMBL/GenBank/DDBJ whole genome shotgun (WGS) entry which is preliminary data.</text>
</comment>
<protein>
    <submittedName>
        <fullName evidence="2">Uncharacterized protein</fullName>
    </submittedName>
</protein>
<reference evidence="2" key="1">
    <citation type="submission" date="2023-03" db="EMBL/GenBank/DDBJ databases">
        <title>Massive genome expansion in bonnet fungi (Mycena s.s.) driven by repeated elements and novel gene families across ecological guilds.</title>
        <authorList>
            <consortium name="Lawrence Berkeley National Laboratory"/>
            <person name="Harder C.B."/>
            <person name="Miyauchi S."/>
            <person name="Viragh M."/>
            <person name="Kuo A."/>
            <person name="Thoen E."/>
            <person name="Andreopoulos B."/>
            <person name="Lu D."/>
            <person name="Skrede I."/>
            <person name="Drula E."/>
            <person name="Henrissat B."/>
            <person name="Morin E."/>
            <person name="Kohler A."/>
            <person name="Barry K."/>
            <person name="LaButti K."/>
            <person name="Morin E."/>
            <person name="Salamov A."/>
            <person name="Lipzen A."/>
            <person name="Mereny Z."/>
            <person name="Hegedus B."/>
            <person name="Baldrian P."/>
            <person name="Stursova M."/>
            <person name="Weitz H."/>
            <person name="Taylor A."/>
            <person name="Grigoriev I.V."/>
            <person name="Nagy L.G."/>
            <person name="Martin F."/>
            <person name="Kauserud H."/>
        </authorList>
    </citation>
    <scope>NUCLEOTIDE SEQUENCE</scope>
    <source>
        <strain evidence="2">CBHHK067</strain>
    </source>
</reference>
<evidence type="ECO:0000313" key="2">
    <source>
        <dbReference type="EMBL" id="KAJ7616249.1"/>
    </source>
</evidence>
<feature type="compositionally biased region" description="Polar residues" evidence="1">
    <location>
        <begin position="139"/>
        <end position="149"/>
    </location>
</feature>
<sequence length="164" mass="17609">MYELRKQQRCAAALAIFPSFSPSPTNAQTNTDYQIALCLALQDKEEQADPLPAPNTVASTASASSSSERKGKKRTIPADDDNKIEVVSYHRVIKVEPETPPRQVKRPRLTVQIPATPSTSSLPSSSSSVPALSASYSTASCDSIPSPGSSVDFPFYITSKDSDM</sequence>
<name>A0AAD7BB95_MYCRO</name>
<feature type="region of interest" description="Disordered" evidence="1">
    <location>
        <begin position="46"/>
        <end position="81"/>
    </location>
</feature>
<gene>
    <name evidence="2" type="ORF">B0H17DRAFT_1152726</name>
</gene>
<dbReference type="AlphaFoldDB" id="A0AAD7BB95"/>
<keyword evidence="3" id="KW-1185">Reference proteome</keyword>
<evidence type="ECO:0000313" key="3">
    <source>
        <dbReference type="Proteomes" id="UP001221757"/>
    </source>
</evidence>
<evidence type="ECO:0000256" key="1">
    <source>
        <dbReference type="SAM" id="MobiDB-lite"/>
    </source>
</evidence>
<accession>A0AAD7BB95</accession>